<dbReference type="GO" id="GO:0000978">
    <property type="term" value="F:RNA polymerase II cis-regulatory region sequence-specific DNA binding"/>
    <property type="evidence" value="ECO:0007669"/>
    <property type="project" value="TreeGrafter"/>
</dbReference>
<dbReference type="Pfam" id="PF01285">
    <property type="entry name" value="TEA"/>
    <property type="match status" value="1"/>
</dbReference>
<feature type="region of interest" description="Disordered" evidence="8">
    <location>
        <begin position="138"/>
        <end position="189"/>
    </location>
</feature>
<keyword evidence="3" id="KW-0805">Transcription regulation</keyword>
<keyword evidence="4" id="KW-0238">DNA-binding</keyword>
<comment type="similarity">
    <text evidence="2">Belongs to the TEC1 family.</text>
</comment>
<feature type="DNA-binding region" description="TEA" evidence="7">
    <location>
        <begin position="50"/>
        <end position="124"/>
    </location>
</feature>
<dbReference type="GO" id="GO:0000981">
    <property type="term" value="F:DNA-binding transcription factor activity, RNA polymerase II-specific"/>
    <property type="evidence" value="ECO:0007669"/>
    <property type="project" value="TreeGrafter"/>
</dbReference>
<dbReference type="STRING" id="4846.A0A367IX10"/>
<proteinExistence type="inferred from homology"/>
<evidence type="ECO:0000256" key="8">
    <source>
        <dbReference type="SAM" id="MobiDB-lite"/>
    </source>
</evidence>
<keyword evidence="6" id="KW-0539">Nucleus</keyword>
<evidence type="ECO:0000256" key="1">
    <source>
        <dbReference type="ARBA" id="ARBA00004123"/>
    </source>
</evidence>
<keyword evidence="11" id="KW-1185">Reference proteome</keyword>
<organism evidence="10 11">
    <name type="scientific">Rhizopus stolonifer</name>
    <name type="common">Rhizopus nigricans</name>
    <dbReference type="NCBI Taxonomy" id="4846"/>
    <lineage>
        <taxon>Eukaryota</taxon>
        <taxon>Fungi</taxon>
        <taxon>Fungi incertae sedis</taxon>
        <taxon>Mucoromycota</taxon>
        <taxon>Mucoromycotina</taxon>
        <taxon>Mucoromycetes</taxon>
        <taxon>Mucorales</taxon>
        <taxon>Mucorineae</taxon>
        <taxon>Rhizopodaceae</taxon>
        <taxon>Rhizopus</taxon>
    </lineage>
</organism>
<dbReference type="EMBL" id="PJQM01005214">
    <property type="protein sequence ID" value="RCH82149.1"/>
    <property type="molecule type" value="Genomic_DNA"/>
</dbReference>
<comment type="subcellular location">
    <subcellularLocation>
        <location evidence="1">Nucleus</location>
    </subcellularLocation>
</comment>
<dbReference type="OrthoDB" id="10006572at2759"/>
<protein>
    <recommendedName>
        <fullName evidence="9">TEA domain-containing protein</fullName>
    </recommendedName>
</protein>
<evidence type="ECO:0000256" key="6">
    <source>
        <dbReference type="ARBA" id="ARBA00023242"/>
    </source>
</evidence>
<evidence type="ECO:0000256" key="5">
    <source>
        <dbReference type="ARBA" id="ARBA00023163"/>
    </source>
</evidence>
<dbReference type="AlphaFoldDB" id="A0A367IX10"/>
<evidence type="ECO:0000313" key="10">
    <source>
        <dbReference type="EMBL" id="RCH82149.1"/>
    </source>
</evidence>
<dbReference type="InterPro" id="IPR050937">
    <property type="entry name" value="TEC1_TEAD_TF"/>
</dbReference>
<dbReference type="InterPro" id="IPR038096">
    <property type="entry name" value="TEA/ATTS_sf"/>
</dbReference>
<dbReference type="PANTHER" id="PTHR11834:SF0">
    <property type="entry name" value="PROTEIN SCALLOPED"/>
    <property type="match status" value="1"/>
</dbReference>
<dbReference type="Gene3D" id="2.70.50.80">
    <property type="match status" value="1"/>
</dbReference>
<dbReference type="PANTHER" id="PTHR11834">
    <property type="entry name" value="TRANSCRIPTIONAL ENHANCER FACTOR TEF RELATED"/>
    <property type="match status" value="1"/>
</dbReference>
<evidence type="ECO:0000259" key="9">
    <source>
        <dbReference type="PROSITE" id="PS51088"/>
    </source>
</evidence>
<evidence type="ECO:0000313" key="11">
    <source>
        <dbReference type="Proteomes" id="UP000253551"/>
    </source>
</evidence>
<dbReference type="PRINTS" id="PR00065">
    <property type="entry name" value="TEADOMAIN"/>
</dbReference>
<feature type="domain" description="TEA" evidence="9">
    <location>
        <begin position="50"/>
        <end position="124"/>
    </location>
</feature>
<reference evidence="10 11" key="1">
    <citation type="journal article" date="2018" name="G3 (Bethesda)">
        <title>Phylogenetic and Phylogenomic Definition of Rhizopus Species.</title>
        <authorList>
            <person name="Gryganskyi A.P."/>
            <person name="Golan J."/>
            <person name="Dolatabadi S."/>
            <person name="Mondo S."/>
            <person name="Robb S."/>
            <person name="Idnurm A."/>
            <person name="Muszewska A."/>
            <person name="Steczkiewicz K."/>
            <person name="Masonjones S."/>
            <person name="Liao H.L."/>
            <person name="Gajdeczka M.T."/>
            <person name="Anike F."/>
            <person name="Vuek A."/>
            <person name="Anishchenko I.M."/>
            <person name="Voigt K."/>
            <person name="de Hoog G.S."/>
            <person name="Smith M.E."/>
            <person name="Heitman J."/>
            <person name="Vilgalys R."/>
            <person name="Stajich J.E."/>
        </authorList>
    </citation>
    <scope>NUCLEOTIDE SEQUENCE [LARGE SCALE GENOMIC DNA]</scope>
    <source>
        <strain evidence="10 11">LSU 92-RS-03</strain>
    </source>
</reference>
<dbReference type="InterPro" id="IPR000818">
    <property type="entry name" value="TEA/ATTS_dom"/>
</dbReference>
<name>A0A367IX10_RHIST</name>
<evidence type="ECO:0000256" key="3">
    <source>
        <dbReference type="ARBA" id="ARBA00023015"/>
    </source>
</evidence>
<dbReference type="SMART" id="SM00426">
    <property type="entry name" value="TEA"/>
    <property type="match status" value="1"/>
</dbReference>
<sequence>MLACAQDIFFNNEITTNDNNDCQINDKRMHSIKNNPIQLPPQHDPNVNKEKEEQQVWPPDVEAAFIEALETIPKLGRRKILVNGKPCGRNELISDFIYRKTGKVRTRKQVSSHIQVLKNTRKSDPHFMRLLTDSVEDEGFASSTTPLARKPKQVMRRQSNFSRPQPKMNSLRSSESFSSDDSSISSSSSPADYVLDLMCHDQQQQVPPPLSMQDSFYEPMFNTLDTHSSKPNTIMATSSFSFQNLNETDVLQQLFPLTESATTVIDLLDQQSSINKFLMSNYKQKKKLVKKYTKRQKKSMHYPHGLDELSMNPMSSLPSHVWIDPSLYPLWPNYLCLYLDNTNPYEQMMPHTLAILPECIPSCIPTLDSSLVAKNKCPPVSEITSHPAMTTLSAKIKLNLNLNMNDFIFNNTCFFETQERRTIECTTTIYSFGNVVLESKEVQQALWLNEGKFMYSFVYVNQFFDAFMKGIRSLQSWEEVDIAINNLCVVQVFEDMESKQQTVDSLMLSHTDIMTNLLVPAPLLVMVYEFERGQGTVDLNI</sequence>
<accession>A0A367IX10</accession>
<dbReference type="Pfam" id="PF17725">
    <property type="entry name" value="YBD"/>
    <property type="match status" value="1"/>
</dbReference>
<dbReference type="Gene3D" id="6.10.20.40">
    <property type="entry name" value="TEA/ATTS domain"/>
    <property type="match status" value="1"/>
</dbReference>
<feature type="non-terminal residue" evidence="10">
    <location>
        <position position="541"/>
    </location>
</feature>
<dbReference type="GO" id="GO:0005667">
    <property type="term" value="C:transcription regulator complex"/>
    <property type="evidence" value="ECO:0007669"/>
    <property type="project" value="TreeGrafter"/>
</dbReference>
<dbReference type="PROSITE" id="PS51088">
    <property type="entry name" value="TEA_2"/>
    <property type="match status" value="1"/>
</dbReference>
<keyword evidence="5" id="KW-0804">Transcription</keyword>
<dbReference type="InterPro" id="IPR041086">
    <property type="entry name" value="YBD"/>
</dbReference>
<evidence type="ECO:0000256" key="7">
    <source>
        <dbReference type="PROSITE-ProRule" id="PRU00505"/>
    </source>
</evidence>
<gene>
    <name evidence="10" type="ORF">CU098_001912</name>
</gene>
<comment type="caution">
    <text evidence="10">The sequence shown here is derived from an EMBL/GenBank/DDBJ whole genome shotgun (WGS) entry which is preliminary data.</text>
</comment>
<evidence type="ECO:0000256" key="2">
    <source>
        <dbReference type="ARBA" id="ARBA00008421"/>
    </source>
</evidence>
<feature type="compositionally biased region" description="Low complexity" evidence="8">
    <location>
        <begin position="170"/>
        <end position="189"/>
    </location>
</feature>
<evidence type="ECO:0000256" key="4">
    <source>
        <dbReference type="ARBA" id="ARBA00023125"/>
    </source>
</evidence>
<dbReference type="GO" id="GO:0005634">
    <property type="term" value="C:nucleus"/>
    <property type="evidence" value="ECO:0007669"/>
    <property type="project" value="UniProtKB-SubCell"/>
</dbReference>
<dbReference type="Proteomes" id="UP000253551">
    <property type="component" value="Unassembled WGS sequence"/>
</dbReference>